<dbReference type="InterPro" id="IPR024222">
    <property type="entry name" value="Ten1_fungal"/>
</dbReference>
<reference evidence="1" key="2">
    <citation type="submission" date="2023-06" db="EMBL/GenBank/DDBJ databases">
        <authorList>
            <consortium name="Lawrence Berkeley National Laboratory"/>
            <person name="Haridas S."/>
            <person name="Hensen N."/>
            <person name="Bonometti L."/>
            <person name="Westerberg I."/>
            <person name="Brannstrom I.O."/>
            <person name="Guillou S."/>
            <person name="Cros-Aarteil S."/>
            <person name="Calhoun S."/>
            <person name="Kuo A."/>
            <person name="Mondo S."/>
            <person name="Pangilinan J."/>
            <person name="Riley R."/>
            <person name="Labutti K."/>
            <person name="Andreopoulos B."/>
            <person name="Lipzen A."/>
            <person name="Chen C."/>
            <person name="Yanf M."/>
            <person name="Daum C."/>
            <person name="Ng V."/>
            <person name="Clum A."/>
            <person name="Steindorff A."/>
            <person name="Ohm R."/>
            <person name="Martin F."/>
            <person name="Silar P."/>
            <person name="Natvig D."/>
            <person name="Lalanne C."/>
            <person name="Gautier V."/>
            <person name="Ament-Velasquez S.L."/>
            <person name="Kruys A."/>
            <person name="Hutchinson M.I."/>
            <person name="Powell A.J."/>
            <person name="Barry K."/>
            <person name="Miller A.N."/>
            <person name="Grigoriev I.V."/>
            <person name="Debuchy R."/>
            <person name="Gladieux P."/>
            <person name="Thoren M.H."/>
            <person name="Johannesson H."/>
        </authorList>
    </citation>
    <scope>NUCLEOTIDE SEQUENCE</scope>
    <source>
        <strain evidence="1">CBS 955.72</strain>
    </source>
</reference>
<evidence type="ECO:0000313" key="1">
    <source>
        <dbReference type="EMBL" id="KAK3360050.1"/>
    </source>
</evidence>
<dbReference type="GO" id="GO:1990879">
    <property type="term" value="C:CST complex"/>
    <property type="evidence" value="ECO:0007669"/>
    <property type="project" value="InterPro"/>
</dbReference>
<dbReference type="Gene3D" id="2.40.50.140">
    <property type="entry name" value="Nucleic acid-binding proteins"/>
    <property type="match status" value="1"/>
</dbReference>
<accession>A0AAJ0MI96</accession>
<dbReference type="GO" id="GO:0043047">
    <property type="term" value="F:single-stranded telomeric DNA binding"/>
    <property type="evidence" value="ECO:0007669"/>
    <property type="project" value="InterPro"/>
</dbReference>
<evidence type="ECO:0000313" key="2">
    <source>
        <dbReference type="Proteomes" id="UP001275084"/>
    </source>
</evidence>
<proteinExistence type="predicted"/>
<dbReference type="Proteomes" id="UP001275084">
    <property type="component" value="Unassembled WGS sequence"/>
</dbReference>
<name>A0AAJ0MI96_9PEZI</name>
<gene>
    <name evidence="1" type="ORF">B0T25DRAFT_118553</name>
</gene>
<dbReference type="InterPro" id="IPR012340">
    <property type="entry name" value="NA-bd_OB-fold"/>
</dbReference>
<organism evidence="1 2">
    <name type="scientific">Lasiosphaeria hispida</name>
    <dbReference type="NCBI Taxonomy" id="260671"/>
    <lineage>
        <taxon>Eukaryota</taxon>
        <taxon>Fungi</taxon>
        <taxon>Dikarya</taxon>
        <taxon>Ascomycota</taxon>
        <taxon>Pezizomycotina</taxon>
        <taxon>Sordariomycetes</taxon>
        <taxon>Sordariomycetidae</taxon>
        <taxon>Sordariales</taxon>
        <taxon>Lasiosphaeriaceae</taxon>
        <taxon>Lasiosphaeria</taxon>
    </lineage>
</organism>
<keyword evidence="2" id="KW-1185">Reference proteome</keyword>
<dbReference type="GO" id="GO:0016233">
    <property type="term" value="P:telomere capping"/>
    <property type="evidence" value="ECO:0007669"/>
    <property type="project" value="InterPro"/>
</dbReference>
<dbReference type="AlphaFoldDB" id="A0AAJ0MI96"/>
<comment type="caution">
    <text evidence="1">The sequence shown here is derived from an EMBL/GenBank/DDBJ whole genome shotgun (WGS) entry which is preliminary data.</text>
</comment>
<dbReference type="Pfam" id="PF12658">
    <property type="entry name" value="Ten1"/>
    <property type="match status" value="1"/>
</dbReference>
<dbReference type="EMBL" id="JAUIQD010000002">
    <property type="protein sequence ID" value="KAK3360050.1"/>
    <property type="molecule type" value="Genomic_DNA"/>
</dbReference>
<protein>
    <submittedName>
        <fullName evidence="1">CST complex subunit Ten1</fullName>
    </submittedName>
</protein>
<sequence length="155" mass="16574">MSNGPPPSQLCLLSALPSKAIGEKVRFLGCVISYLTASATLMLEHRQPKDITGPVVRVYVNVDHVLERLGPQQTRAGQWLNVIGYITTPPPSTNARDLSDHQASMAPVGIQAILIWSAGAVDVQRYEAVVEALQVEKSSHSGDGVPPDALLRAQG</sequence>
<reference evidence="1" key="1">
    <citation type="journal article" date="2023" name="Mol. Phylogenet. Evol.">
        <title>Genome-scale phylogeny and comparative genomics of the fungal order Sordariales.</title>
        <authorList>
            <person name="Hensen N."/>
            <person name="Bonometti L."/>
            <person name="Westerberg I."/>
            <person name="Brannstrom I.O."/>
            <person name="Guillou S."/>
            <person name="Cros-Aarteil S."/>
            <person name="Calhoun S."/>
            <person name="Haridas S."/>
            <person name="Kuo A."/>
            <person name="Mondo S."/>
            <person name="Pangilinan J."/>
            <person name="Riley R."/>
            <person name="LaButti K."/>
            <person name="Andreopoulos B."/>
            <person name="Lipzen A."/>
            <person name="Chen C."/>
            <person name="Yan M."/>
            <person name="Daum C."/>
            <person name="Ng V."/>
            <person name="Clum A."/>
            <person name="Steindorff A."/>
            <person name="Ohm R.A."/>
            <person name="Martin F."/>
            <person name="Silar P."/>
            <person name="Natvig D.O."/>
            <person name="Lalanne C."/>
            <person name="Gautier V."/>
            <person name="Ament-Velasquez S.L."/>
            <person name="Kruys A."/>
            <person name="Hutchinson M.I."/>
            <person name="Powell A.J."/>
            <person name="Barry K."/>
            <person name="Miller A.N."/>
            <person name="Grigoriev I.V."/>
            <person name="Debuchy R."/>
            <person name="Gladieux P."/>
            <person name="Hiltunen Thoren M."/>
            <person name="Johannesson H."/>
        </authorList>
    </citation>
    <scope>NUCLEOTIDE SEQUENCE</scope>
    <source>
        <strain evidence="1">CBS 955.72</strain>
    </source>
</reference>